<dbReference type="AlphaFoldDB" id="A0A0N1IG61"/>
<evidence type="ECO:0000256" key="3">
    <source>
        <dbReference type="ARBA" id="ARBA00022989"/>
    </source>
</evidence>
<organism evidence="7 8">
    <name type="scientific">Leptomonas seymouri</name>
    <dbReference type="NCBI Taxonomy" id="5684"/>
    <lineage>
        <taxon>Eukaryota</taxon>
        <taxon>Discoba</taxon>
        <taxon>Euglenozoa</taxon>
        <taxon>Kinetoplastea</taxon>
        <taxon>Metakinetoplastina</taxon>
        <taxon>Trypanosomatida</taxon>
        <taxon>Trypanosomatidae</taxon>
        <taxon>Leishmaniinae</taxon>
        <taxon>Leptomonas</taxon>
    </lineage>
</organism>
<comment type="subcellular location">
    <subcellularLocation>
        <location evidence="1">Membrane</location>
        <topology evidence="1">Multi-pass membrane protein</topology>
    </subcellularLocation>
</comment>
<feature type="signal peptide" evidence="6">
    <location>
        <begin position="1"/>
        <end position="20"/>
    </location>
</feature>
<dbReference type="Proteomes" id="UP000038009">
    <property type="component" value="Unassembled WGS sequence"/>
</dbReference>
<feature type="transmembrane region" description="Helical" evidence="5">
    <location>
        <begin position="221"/>
        <end position="241"/>
    </location>
</feature>
<accession>A0A0N1IG61</accession>
<dbReference type="GO" id="GO:0016020">
    <property type="term" value="C:membrane"/>
    <property type="evidence" value="ECO:0007669"/>
    <property type="project" value="UniProtKB-SubCell"/>
</dbReference>
<evidence type="ECO:0000256" key="6">
    <source>
        <dbReference type="SAM" id="SignalP"/>
    </source>
</evidence>
<evidence type="ECO:0000313" key="7">
    <source>
        <dbReference type="EMBL" id="KPI82695.1"/>
    </source>
</evidence>
<keyword evidence="6" id="KW-0732">Signal</keyword>
<keyword evidence="2 5" id="KW-0812">Transmembrane</keyword>
<evidence type="ECO:0000313" key="8">
    <source>
        <dbReference type="Proteomes" id="UP000038009"/>
    </source>
</evidence>
<dbReference type="OrthoDB" id="273673at2759"/>
<name>A0A0N1IG61_LEPSE</name>
<dbReference type="VEuPathDB" id="TriTrypDB:Lsey_0597_0010"/>
<dbReference type="OMA" id="MLMCGAS"/>
<dbReference type="EMBL" id="LJSK01000597">
    <property type="protein sequence ID" value="KPI82695.1"/>
    <property type="molecule type" value="Genomic_DNA"/>
</dbReference>
<feature type="transmembrane region" description="Helical" evidence="5">
    <location>
        <begin position="305"/>
        <end position="325"/>
    </location>
</feature>
<protein>
    <submittedName>
        <fullName evidence="7">Putative serine peptidase Clan S-family S54</fullName>
    </submittedName>
</protein>
<feature type="transmembrane region" description="Helical" evidence="5">
    <location>
        <begin position="248"/>
        <end position="268"/>
    </location>
</feature>
<evidence type="ECO:0000256" key="2">
    <source>
        <dbReference type="ARBA" id="ARBA00022692"/>
    </source>
</evidence>
<reference evidence="7 8" key="1">
    <citation type="journal article" date="2015" name="PLoS Pathog.">
        <title>Leptomonas seymouri: Adaptations to the Dixenous Life Cycle Analyzed by Genome Sequencing, Transcriptome Profiling and Co-infection with Leishmania donovani.</title>
        <authorList>
            <person name="Kraeva N."/>
            <person name="Butenko A."/>
            <person name="Hlavacova J."/>
            <person name="Kostygov A."/>
            <person name="Myskova J."/>
            <person name="Grybchuk D."/>
            <person name="Lestinova T."/>
            <person name="Votypka J."/>
            <person name="Volf P."/>
            <person name="Opperdoes F."/>
            <person name="Flegontov P."/>
            <person name="Lukes J."/>
            <person name="Yurchenko V."/>
        </authorList>
    </citation>
    <scope>NUCLEOTIDE SEQUENCE [LARGE SCALE GENOMIC DNA]</scope>
    <source>
        <strain evidence="7 8">ATCC 30220</strain>
    </source>
</reference>
<sequence length="341" mass="36884">MRVNPICIAIRFVPIGVLFAVHCSSGHWPSDGECAERVMRDGFSVELFRMRPLSVLTHLLVHVSSDHLLRNALMFAATLIEFGDTYTVQRRSDDVEEGDAEAMPASQRQDSMPAQLRALWGERSPLQACVRTIGAFTVWMLGGALGGLGGQLLYNNSTVALRRERATRAALAVCASQQSAAEESGAGVLATLTRHARILHQRMEALNASFAADAQEAVNDAMLMCGASAGICALSGFNAVYYRRPLTAVCVVVPEMVVLSMDLLNHYVALLGAPWGLSGISKQASQQAVIRSTWRMLMPGQTVGHAAHVGGFVVGAGMGWGLLWVQRCRLRHAPACRRAHH</sequence>
<evidence type="ECO:0000256" key="1">
    <source>
        <dbReference type="ARBA" id="ARBA00004141"/>
    </source>
</evidence>
<evidence type="ECO:0000256" key="5">
    <source>
        <dbReference type="SAM" id="Phobius"/>
    </source>
</evidence>
<keyword evidence="8" id="KW-1185">Reference proteome</keyword>
<comment type="caution">
    <text evidence="7">The sequence shown here is derived from an EMBL/GenBank/DDBJ whole genome shotgun (WGS) entry which is preliminary data.</text>
</comment>
<evidence type="ECO:0000256" key="4">
    <source>
        <dbReference type="ARBA" id="ARBA00023136"/>
    </source>
</evidence>
<proteinExistence type="predicted"/>
<dbReference type="SUPFAM" id="SSF144091">
    <property type="entry name" value="Rhomboid-like"/>
    <property type="match status" value="1"/>
</dbReference>
<gene>
    <name evidence="7" type="ORF">ABL78_8292</name>
</gene>
<dbReference type="InterPro" id="IPR035952">
    <property type="entry name" value="Rhomboid-like_sf"/>
</dbReference>
<feature type="chain" id="PRO_5005873934" evidence="6">
    <location>
        <begin position="21"/>
        <end position="341"/>
    </location>
</feature>
<keyword evidence="3 5" id="KW-1133">Transmembrane helix</keyword>
<keyword evidence="4 5" id="KW-0472">Membrane</keyword>